<protein>
    <recommendedName>
        <fullName evidence="2">Anti-sigma factor antagonist</fullName>
    </recommendedName>
</protein>
<dbReference type="GO" id="GO:0043856">
    <property type="term" value="F:anti-sigma factor antagonist activity"/>
    <property type="evidence" value="ECO:0007669"/>
    <property type="project" value="InterPro"/>
</dbReference>
<evidence type="ECO:0000259" key="3">
    <source>
        <dbReference type="PROSITE" id="PS50801"/>
    </source>
</evidence>
<evidence type="ECO:0000313" key="5">
    <source>
        <dbReference type="Proteomes" id="UP000593601"/>
    </source>
</evidence>
<proteinExistence type="inferred from homology"/>
<dbReference type="AlphaFoldDB" id="A0A7M2RHL7"/>
<evidence type="ECO:0000256" key="2">
    <source>
        <dbReference type="RuleBase" id="RU003749"/>
    </source>
</evidence>
<dbReference type="InterPro" id="IPR003658">
    <property type="entry name" value="Anti-sigma_ant"/>
</dbReference>
<dbReference type="InterPro" id="IPR036513">
    <property type="entry name" value="STAS_dom_sf"/>
</dbReference>
<dbReference type="CDD" id="cd07043">
    <property type="entry name" value="STAS_anti-anti-sigma_factors"/>
    <property type="match status" value="1"/>
</dbReference>
<dbReference type="NCBIfam" id="TIGR00377">
    <property type="entry name" value="ant_ant_sig"/>
    <property type="match status" value="1"/>
</dbReference>
<dbReference type="RefSeq" id="WP_193736069.1">
    <property type="nucleotide sequence ID" value="NZ_CP063304.1"/>
</dbReference>
<gene>
    <name evidence="4" type="ORF">INP51_01885</name>
</gene>
<dbReference type="Proteomes" id="UP000593601">
    <property type="component" value="Chromosome"/>
</dbReference>
<dbReference type="SUPFAM" id="SSF52091">
    <property type="entry name" value="SpoIIaa-like"/>
    <property type="match status" value="1"/>
</dbReference>
<accession>A0A7M2RHL7</accession>
<evidence type="ECO:0000256" key="1">
    <source>
        <dbReference type="ARBA" id="ARBA00009013"/>
    </source>
</evidence>
<dbReference type="KEGG" id="bliq:INP51_01885"/>
<dbReference type="Gene3D" id="3.30.750.24">
    <property type="entry name" value="STAS domain"/>
    <property type="match status" value="1"/>
</dbReference>
<dbReference type="InterPro" id="IPR002645">
    <property type="entry name" value="STAS_dom"/>
</dbReference>
<keyword evidence="5" id="KW-1185">Reference proteome</keyword>
<sequence>MNDLHELFQVKGNILIVRVPEELDHHSAETIREGSEEILETLKIREVVFDFHDTQFMDSSGIGMLMARYREMKQMGGTIRAVHVRKRVAKILQLSGIYKVIPIELIRSWNDL</sequence>
<feature type="domain" description="STAS" evidence="3">
    <location>
        <begin position="4"/>
        <end position="112"/>
    </location>
</feature>
<dbReference type="Pfam" id="PF01740">
    <property type="entry name" value="STAS"/>
    <property type="match status" value="1"/>
</dbReference>
<evidence type="ECO:0000313" key="4">
    <source>
        <dbReference type="EMBL" id="QOV19749.1"/>
    </source>
</evidence>
<dbReference type="EMBL" id="CP063304">
    <property type="protein sequence ID" value="QOV19749.1"/>
    <property type="molecule type" value="Genomic_DNA"/>
</dbReference>
<dbReference type="PROSITE" id="PS50801">
    <property type="entry name" value="STAS"/>
    <property type="match status" value="1"/>
</dbReference>
<reference evidence="4 5" key="1">
    <citation type="submission" date="2020-10" db="EMBL/GenBank/DDBJ databases">
        <title>Blautia liquoris sp.nov., isolated from the mud in a fermentation cellar used for the production of Chinese strong-flavoured liquor.</title>
        <authorList>
            <person name="Lu L."/>
        </authorList>
    </citation>
    <scope>NUCLEOTIDE SEQUENCE [LARGE SCALE GENOMIC DNA]</scope>
    <source>
        <strain evidence="4 5">LZLJ-3</strain>
    </source>
</reference>
<name>A0A7M2RHL7_9FIRM</name>
<dbReference type="PANTHER" id="PTHR33495">
    <property type="entry name" value="ANTI-SIGMA FACTOR ANTAGONIST TM_1081-RELATED-RELATED"/>
    <property type="match status" value="1"/>
</dbReference>
<comment type="similarity">
    <text evidence="1 2">Belongs to the anti-sigma-factor antagonist family.</text>
</comment>
<dbReference type="PANTHER" id="PTHR33495:SF2">
    <property type="entry name" value="ANTI-SIGMA FACTOR ANTAGONIST TM_1081-RELATED"/>
    <property type="match status" value="1"/>
</dbReference>
<organism evidence="4 5">
    <name type="scientific">Blautia liquoris</name>
    <dbReference type="NCBI Taxonomy" id="2779518"/>
    <lineage>
        <taxon>Bacteria</taxon>
        <taxon>Bacillati</taxon>
        <taxon>Bacillota</taxon>
        <taxon>Clostridia</taxon>
        <taxon>Lachnospirales</taxon>
        <taxon>Lachnospiraceae</taxon>
        <taxon>Blautia</taxon>
    </lineage>
</organism>